<sequence>KKEIEITFVEEALKNKLRVSSFEVVP</sequence>
<organism evidence="1 2">
    <name type="scientific">Clostridium uliginosum</name>
    <dbReference type="NCBI Taxonomy" id="119641"/>
    <lineage>
        <taxon>Bacteria</taxon>
        <taxon>Bacillati</taxon>
        <taxon>Bacillota</taxon>
        <taxon>Clostridia</taxon>
        <taxon>Eubacteriales</taxon>
        <taxon>Clostridiaceae</taxon>
        <taxon>Clostridium</taxon>
    </lineage>
</organism>
<proteinExistence type="predicted"/>
<feature type="non-terminal residue" evidence="1">
    <location>
        <position position="1"/>
    </location>
</feature>
<accession>A0A1I1MEJ2</accession>
<evidence type="ECO:0000313" key="2">
    <source>
        <dbReference type="Proteomes" id="UP000199263"/>
    </source>
</evidence>
<reference evidence="1 2" key="1">
    <citation type="submission" date="2016-10" db="EMBL/GenBank/DDBJ databases">
        <authorList>
            <person name="de Groot N.N."/>
        </authorList>
    </citation>
    <scope>NUCLEOTIDE SEQUENCE [LARGE SCALE GENOMIC DNA]</scope>
    <source>
        <strain evidence="1 2">DSM 12992</strain>
    </source>
</reference>
<keyword evidence="2" id="KW-1185">Reference proteome</keyword>
<name>A0A1I1MEJ2_9CLOT</name>
<dbReference type="AlphaFoldDB" id="A0A1I1MEJ2"/>
<dbReference type="Proteomes" id="UP000199263">
    <property type="component" value="Unassembled WGS sequence"/>
</dbReference>
<evidence type="ECO:0000313" key="1">
    <source>
        <dbReference type="EMBL" id="SFC83566.1"/>
    </source>
</evidence>
<protein>
    <submittedName>
        <fullName evidence="1">Uncharacterized protein</fullName>
    </submittedName>
</protein>
<dbReference type="EMBL" id="FOMG01000010">
    <property type="protein sequence ID" value="SFC83566.1"/>
    <property type="molecule type" value="Genomic_DNA"/>
</dbReference>
<gene>
    <name evidence="1" type="ORF">SAMN05421842_110130</name>
</gene>